<keyword evidence="1" id="KW-0812">Transmembrane</keyword>
<feature type="transmembrane region" description="Helical" evidence="1">
    <location>
        <begin position="6"/>
        <end position="28"/>
    </location>
</feature>
<dbReference type="Proteomes" id="UP000199305">
    <property type="component" value="Unassembled WGS sequence"/>
</dbReference>
<evidence type="ECO:0000256" key="1">
    <source>
        <dbReference type="SAM" id="Phobius"/>
    </source>
</evidence>
<evidence type="ECO:0000313" key="2">
    <source>
        <dbReference type="EMBL" id="SDK44449.1"/>
    </source>
</evidence>
<protein>
    <submittedName>
        <fullName evidence="2">Uncharacterized protein</fullName>
    </submittedName>
</protein>
<organism evidence="2 3">
    <name type="scientific">Microbulbifer yueqingensis</name>
    <dbReference type="NCBI Taxonomy" id="658219"/>
    <lineage>
        <taxon>Bacteria</taxon>
        <taxon>Pseudomonadati</taxon>
        <taxon>Pseudomonadota</taxon>
        <taxon>Gammaproteobacteria</taxon>
        <taxon>Cellvibrionales</taxon>
        <taxon>Microbulbiferaceae</taxon>
        <taxon>Microbulbifer</taxon>
    </lineage>
</organism>
<keyword evidence="1" id="KW-1133">Transmembrane helix</keyword>
<dbReference type="RefSeq" id="WP_175453100.1">
    <property type="nucleotide sequence ID" value="NZ_FNFH01000004.1"/>
</dbReference>
<proteinExistence type="predicted"/>
<reference evidence="3" key="1">
    <citation type="submission" date="2016-10" db="EMBL/GenBank/DDBJ databases">
        <authorList>
            <person name="Varghese N."/>
            <person name="Submissions S."/>
        </authorList>
    </citation>
    <scope>NUCLEOTIDE SEQUENCE [LARGE SCALE GENOMIC DNA]</scope>
    <source>
        <strain evidence="3">CGMCC 1.10658</strain>
    </source>
</reference>
<sequence length="47" mass="5190">MSETMLLGVAIGVFVMLIIGIALTIYEFHRAGSEPVKKSDKGQRPER</sequence>
<dbReference type="STRING" id="658219.SAMN05216212_2410"/>
<dbReference type="AlphaFoldDB" id="A0A1G9BYC4"/>
<accession>A0A1G9BYC4</accession>
<evidence type="ECO:0000313" key="3">
    <source>
        <dbReference type="Proteomes" id="UP000199305"/>
    </source>
</evidence>
<dbReference type="EMBL" id="FNFH01000004">
    <property type="protein sequence ID" value="SDK44449.1"/>
    <property type="molecule type" value="Genomic_DNA"/>
</dbReference>
<keyword evidence="1" id="KW-0472">Membrane</keyword>
<gene>
    <name evidence="2" type="ORF">SAMN05216212_2410</name>
</gene>
<keyword evidence="3" id="KW-1185">Reference proteome</keyword>
<name>A0A1G9BYC4_9GAMM</name>